<protein>
    <recommendedName>
        <fullName evidence="5">Putative pre-16S rRNA nuclease</fullName>
        <ecNumber evidence="5">3.1.-.-</ecNumber>
    </recommendedName>
</protein>
<dbReference type="Proteomes" id="UP000229056">
    <property type="component" value="Unassembled WGS sequence"/>
</dbReference>
<dbReference type="GO" id="GO:0016788">
    <property type="term" value="F:hydrolase activity, acting on ester bonds"/>
    <property type="evidence" value="ECO:0007669"/>
    <property type="project" value="UniProtKB-UniRule"/>
</dbReference>
<dbReference type="AlphaFoldDB" id="A0A2H0W324"/>
<comment type="caution">
    <text evidence="7">The sequence shown here is derived from an EMBL/GenBank/DDBJ whole genome shotgun (WGS) entry which is preliminary data.</text>
</comment>
<dbReference type="SMART" id="SM00732">
    <property type="entry name" value="YqgFc"/>
    <property type="match status" value="1"/>
</dbReference>
<dbReference type="GO" id="GO:0000967">
    <property type="term" value="P:rRNA 5'-end processing"/>
    <property type="evidence" value="ECO:0007669"/>
    <property type="project" value="UniProtKB-UniRule"/>
</dbReference>
<organism evidence="7 8">
    <name type="scientific">Candidatus Buchananbacteria bacterium CG10_big_fil_rev_8_21_14_0_10_33_19</name>
    <dbReference type="NCBI Taxonomy" id="1974525"/>
    <lineage>
        <taxon>Bacteria</taxon>
        <taxon>Candidatus Buchananiibacteriota</taxon>
    </lineage>
</organism>
<evidence type="ECO:0000259" key="6">
    <source>
        <dbReference type="SMART" id="SM00732"/>
    </source>
</evidence>
<keyword evidence="3 5" id="KW-0540">Nuclease</keyword>
<keyword evidence="1 5" id="KW-0963">Cytoplasm</keyword>
<dbReference type="InterPro" id="IPR005227">
    <property type="entry name" value="YqgF"/>
</dbReference>
<dbReference type="HAMAP" id="MF_00651">
    <property type="entry name" value="Nuclease_YqgF"/>
    <property type="match status" value="1"/>
</dbReference>
<reference evidence="8" key="1">
    <citation type="submission" date="2017-09" db="EMBL/GenBank/DDBJ databases">
        <title>Depth-based differentiation of microbial function through sediment-hosted aquifers and enrichment of novel symbionts in the deep terrestrial subsurface.</title>
        <authorList>
            <person name="Probst A.J."/>
            <person name="Ladd B."/>
            <person name="Jarett J.K."/>
            <person name="Geller-Mcgrath D.E."/>
            <person name="Sieber C.M.K."/>
            <person name="Emerson J.B."/>
            <person name="Anantharaman K."/>
            <person name="Thomas B.C."/>
            <person name="Malmstrom R."/>
            <person name="Stieglmeier M."/>
            <person name="Klingl A."/>
            <person name="Woyke T."/>
            <person name="Ryan C.M."/>
            <person name="Banfield J.F."/>
        </authorList>
    </citation>
    <scope>NUCLEOTIDE SEQUENCE [LARGE SCALE GENOMIC DNA]</scope>
</reference>
<dbReference type="InterPro" id="IPR012337">
    <property type="entry name" value="RNaseH-like_sf"/>
</dbReference>
<proteinExistence type="inferred from homology"/>
<dbReference type="Gene3D" id="3.30.420.140">
    <property type="entry name" value="YqgF/RNase H-like domain"/>
    <property type="match status" value="1"/>
</dbReference>
<evidence type="ECO:0000256" key="1">
    <source>
        <dbReference type="ARBA" id="ARBA00022490"/>
    </source>
</evidence>
<keyword evidence="4 5" id="KW-0378">Hydrolase</keyword>
<comment type="similarity">
    <text evidence="5">Belongs to the YqgF HJR family.</text>
</comment>
<evidence type="ECO:0000313" key="8">
    <source>
        <dbReference type="Proteomes" id="UP000229056"/>
    </source>
</evidence>
<dbReference type="GO" id="GO:0005829">
    <property type="term" value="C:cytosol"/>
    <property type="evidence" value="ECO:0007669"/>
    <property type="project" value="TreeGrafter"/>
</dbReference>
<dbReference type="Pfam" id="PF03652">
    <property type="entry name" value="RuvX"/>
    <property type="match status" value="1"/>
</dbReference>
<evidence type="ECO:0000256" key="3">
    <source>
        <dbReference type="ARBA" id="ARBA00022722"/>
    </source>
</evidence>
<dbReference type="PANTHER" id="PTHR33317">
    <property type="entry name" value="POLYNUCLEOTIDYL TRANSFERASE, RIBONUCLEASE H-LIKE SUPERFAMILY PROTEIN"/>
    <property type="match status" value="1"/>
</dbReference>
<dbReference type="GO" id="GO:0004518">
    <property type="term" value="F:nuclease activity"/>
    <property type="evidence" value="ECO:0007669"/>
    <property type="project" value="UniProtKB-KW"/>
</dbReference>
<dbReference type="InterPro" id="IPR006641">
    <property type="entry name" value="YqgF/RNaseH-like_dom"/>
</dbReference>
<evidence type="ECO:0000256" key="4">
    <source>
        <dbReference type="ARBA" id="ARBA00022801"/>
    </source>
</evidence>
<evidence type="ECO:0000313" key="7">
    <source>
        <dbReference type="EMBL" id="PIS05748.1"/>
    </source>
</evidence>
<feature type="domain" description="YqgF/RNase H-like" evidence="6">
    <location>
        <begin position="1"/>
        <end position="101"/>
    </location>
</feature>
<dbReference type="InterPro" id="IPR037027">
    <property type="entry name" value="YqgF/RNaseH-like_dom_sf"/>
</dbReference>
<dbReference type="EMBL" id="PEZY01000012">
    <property type="protein sequence ID" value="PIS05748.1"/>
    <property type="molecule type" value="Genomic_DNA"/>
</dbReference>
<dbReference type="SUPFAM" id="SSF53098">
    <property type="entry name" value="Ribonuclease H-like"/>
    <property type="match status" value="1"/>
</dbReference>
<name>A0A2H0W324_9BACT</name>
<gene>
    <name evidence="7" type="ORF">COT80_03170</name>
</gene>
<sequence length="130" mass="14317">MKLLGLDYGESKIGLAIGDIESGVATPFGVIKNLGTNNAIDEIKKLCDHERIEKIVIGVPVNPNTLDSEPIRRVEGFIAKLKDKTGLEIIGRDERFSTQEAQKLISKNKSKDDDISAMLILQNYFDSASK</sequence>
<dbReference type="PANTHER" id="PTHR33317:SF4">
    <property type="entry name" value="POLYNUCLEOTIDYL TRANSFERASE, RIBONUCLEASE H-LIKE SUPERFAMILY PROTEIN"/>
    <property type="match status" value="1"/>
</dbReference>
<dbReference type="CDD" id="cd16964">
    <property type="entry name" value="YqgF"/>
    <property type="match status" value="1"/>
</dbReference>
<comment type="subcellular location">
    <subcellularLocation>
        <location evidence="5">Cytoplasm</location>
    </subcellularLocation>
</comment>
<evidence type="ECO:0000256" key="5">
    <source>
        <dbReference type="HAMAP-Rule" id="MF_00651"/>
    </source>
</evidence>
<dbReference type="NCBIfam" id="TIGR00250">
    <property type="entry name" value="RNAse_H_YqgF"/>
    <property type="match status" value="1"/>
</dbReference>
<comment type="function">
    <text evidence="5">Could be a nuclease involved in processing of the 5'-end of pre-16S rRNA.</text>
</comment>
<accession>A0A2H0W324</accession>
<dbReference type="EC" id="3.1.-.-" evidence="5"/>
<evidence type="ECO:0000256" key="2">
    <source>
        <dbReference type="ARBA" id="ARBA00022517"/>
    </source>
</evidence>
<keyword evidence="2 5" id="KW-0690">Ribosome biogenesis</keyword>